<dbReference type="PROSITE" id="PS51462">
    <property type="entry name" value="NUDIX"/>
    <property type="match status" value="1"/>
</dbReference>
<evidence type="ECO:0000313" key="6">
    <source>
        <dbReference type="Proteomes" id="UP001180489"/>
    </source>
</evidence>
<dbReference type="EMBL" id="JAVRFF010000087">
    <property type="protein sequence ID" value="MDT0478006.1"/>
    <property type="molecule type" value="Genomic_DNA"/>
</dbReference>
<dbReference type="Proteomes" id="UP001180489">
    <property type="component" value="Unassembled WGS sequence"/>
</dbReference>
<dbReference type="CDD" id="cd04685">
    <property type="entry name" value="NUDIX_Hydrolase"/>
    <property type="match status" value="1"/>
</dbReference>
<feature type="domain" description="Nudix hydrolase" evidence="4">
    <location>
        <begin position="4"/>
        <end position="144"/>
    </location>
</feature>
<reference evidence="5" key="1">
    <citation type="submission" date="2024-05" db="EMBL/GenBank/DDBJ databases">
        <title>30 novel species of actinomycetes from the DSMZ collection.</title>
        <authorList>
            <person name="Nouioui I."/>
        </authorList>
    </citation>
    <scope>NUCLEOTIDE SEQUENCE</scope>
    <source>
        <strain evidence="5">DSM 41014</strain>
    </source>
</reference>
<evidence type="ECO:0000259" key="4">
    <source>
        <dbReference type="PROSITE" id="PS51462"/>
    </source>
</evidence>
<dbReference type="Pfam" id="PF00293">
    <property type="entry name" value="NUDIX"/>
    <property type="match status" value="1"/>
</dbReference>
<evidence type="ECO:0000313" key="5">
    <source>
        <dbReference type="EMBL" id="MDT0478006.1"/>
    </source>
</evidence>
<comment type="cofactor">
    <cofactor evidence="1">
        <name>Mg(2+)</name>
        <dbReference type="ChEBI" id="CHEBI:18420"/>
    </cofactor>
</comment>
<keyword evidence="6" id="KW-1185">Reference proteome</keyword>
<dbReference type="SUPFAM" id="SSF55811">
    <property type="entry name" value="Nudix"/>
    <property type="match status" value="1"/>
</dbReference>
<proteinExistence type="predicted"/>
<dbReference type="PANTHER" id="PTHR43046:SF12">
    <property type="entry name" value="GDP-MANNOSE MANNOSYL HYDROLASE"/>
    <property type="match status" value="1"/>
</dbReference>
<gene>
    <name evidence="5" type="ORF">RM863_38410</name>
</gene>
<evidence type="ECO:0000256" key="1">
    <source>
        <dbReference type="ARBA" id="ARBA00001946"/>
    </source>
</evidence>
<name>A0ABU2UYM5_9ACTN</name>
<dbReference type="PANTHER" id="PTHR43046">
    <property type="entry name" value="GDP-MANNOSE MANNOSYL HYDROLASE"/>
    <property type="match status" value="1"/>
</dbReference>
<sequence>MVLKSRWTSRVLLVDERDRLLLLCGRDPRRPGARWWFTVGGGVEDGEDYLQAATREVWEETALSLAVGRLSRVVWTRQAVFSVDGQEFDQYEEYRLARISPDEASVMKIDTEEARHGYRWWSIEELATTLETVRPKNLASLLADVLTTSEVGQVPVHLGHFNEDTDPE</sequence>
<protein>
    <submittedName>
        <fullName evidence="5">NUDIX domain-containing protein</fullName>
    </submittedName>
</protein>
<keyword evidence="2" id="KW-0378">Hydrolase</keyword>
<accession>A0ABU2UYM5</accession>
<evidence type="ECO:0000256" key="2">
    <source>
        <dbReference type="ARBA" id="ARBA00022801"/>
    </source>
</evidence>
<dbReference type="InterPro" id="IPR015797">
    <property type="entry name" value="NUDIX_hydrolase-like_dom_sf"/>
</dbReference>
<dbReference type="InterPro" id="IPR000086">
    <property type="entry name" value="NUDIX_hydrolase_dom"/>
</dbReference>
<dbReference type="Gene3D" id="3.90.79.10">
    <property type="entry name" value="Nucleoside Triphosphate Pyrophosphohydrolase"/>
    <property type="match status" value="1"/>
</dbReference>
<comment type="caution">
    <text evidence="5">The sequence shown here is derived from an EMBL/GenBank/DDBJ whole genome shotgun (WGS) entry which is preliminary data.</text>
</comment>
<organism evidence="5 6">
    <name type="scientific">Streptomyces hintoniae</name>
    <dbReference type="NCBI Taxonomy" id="3075521"/>
    <lineage>
        <taxon>Bacteria</taxon>
        <taxon>Bacillati</taxon>
        <taxon>Actinomycetota</taxon>
        <taxon>Actinomycetes</taxon>
        <taxon>Kitasatosporales</taxon>
        <taxon>Streptomycetaceae</taxon>
        <taxon>Streptomyces</taxon>
    </lineage>
</organism>
<keyword evidence="3" id="KW-0460">Magnesium</keyword>
<dbReference type="RefSeq" id="WP_311637971.1">
    <property type="nucleotide sequence ID" value="NZ_JAVRFF010000087.1"/>
</dbReference>
<evidence type="ECO:0000256" key="3">
    <source>
        <dbReference type="ARBA" id="ARBA00022842"/>
    </source>
</evidence>